<dbReference type="SMART" id="SM00829">
    <property type="entry name" value="PKS_ER"/>
    <property type="match status" value="1"/>
</dbReference>
<evidence type="ECO:0000313" key="8">
    <source>
        <dbReference type="EMBL" id="TWH93674.1"/>
    </source>
</evidence>
<evidence type="ECO:0000256" key="2">
    <source>
        <dbReference type="ARBA" id="ARBA00008072"/>
    </source>
</evidence>
<dbReference type="EMBL" id="VLKK01000006">
    <property type="protein sequence ID" value="TWH93674.1"/>
    <property type="molecule type" value="Genomic_DNA"/>
</dbReference>
<dbReference type="SUPFAM" id="SSF51735">
    <property type="entry name" value="NAD(P)-binding Rossmann-fold domains"/>
    <property type="match status" value="1"/>
</dbReference>
<gene>
    <name evidence="8" type="ORF">IQ35_01883</name>
</gene>
<dbReference type="InterPro" id="IPR020843">
    <property type="entry name" value="ER"/>
</dbReference>
<comment type="similarity">
    <text evidence="2 6">Belongs to the zinc-containing alcohol dehydrogenase family.</text>
</comment>
<protein>
    <submittedName>
        <fullName evidence="8">(R,R)-butanediol dehydrogenase/meso-butanediol dehydrogenase/diacetyl reductase</fullName>
    </submittedName>
</protein>
<dbReference type="InterPro" id="IPR036291">
    <property type="entry name" value="NAD(P)-bd_dom_sf"/>
</dbReference>
<dbReference type="RefSeq" id="WP_145072911.1">
    <property type="nucleotide sequence ID" value="NZ_JACIIY010000004.1"/>
</dbReference>
<reference evidence="8 9" key="1">
    <citation type="journal article" date="2015" name="Stand. Genomic Sci.">
        <title>Genomic Encyclopedia of Bacterial and Archaeal Type Strains, Phase III: the genomes of soil and plant-associated and newly described type strains.</title>
        <authorList>
            <person name="Whitman W.B."/>
            <person name="Woyke T."/>
            <person name="Klenk H.P."/>
            <person name="Zhou Y."/>
            <person name="Lilburn T.G."/>
            <person name="Beck B.J."/>
            <person name="De Vos P."/>
            <person name="Vandamme P."/>
            <person name="Eisen J.A."/>
            <person name="Garrity G."/>
            <person name="Hugenholtz P."/>
            <person name="Kyrpides N.C."/>
        </authorList>
    </citation>
    <scope>NUCLEOTIDE SEQUENCE [LARGE SCALE GENOMIC DNA]</scope>
    <source>
        <strain evidence="8 9">CGMCC 1.7748</strain>
    </source>
</reference>
<comment type="caution">
    <text evidence="8">The sequence shown here is derived from an EMBL/GenBank/DDBJ whole genome shotgun (WGS) entry which is preliminary data.</text>
</comment>
<dbReference type="InterPro" id="IPR011032">
    <property type="entry name" value="GroES-like_sf"/>
</dbReference>
<name>A0A562KEB7_SPHWJ</name>
<dbReference type="Gene3D" id="3.40.50.720">
    <property type="entry name" value="NAD(P)-binding Rossmann-like Domain"/>
    <property type="match status" value="1"/>
</dbReference>
<dbReference type="Proteomes" id="UP000316624">
    <property type="component" value="Unassembled WGS sequence"/>
</dbReference>
<evidence type="ECO:0000256" key="1">
    <source>
        <dbReference type="ARBA" id="ARBA00001947"/>
    </source>
</evidence>
<evidence type="ECO:0000313" key="9">
    <source>
        <dbReference type="Proteomes" id="UP000316624"/>
    </source>
</evidence>
<dbReference type="InterPro" id="IPR013154">
    <property type="entry name" value="ADH-like_N"/>
</dbReference>
<evidence type="ECO:0000259" key="7">
    <source>
        <dbReference type="SMART" id="SM00829"/>
    </source>
</evidence>
<evidence type="ECO:0000256" key="3">
    <source>
        <dbReference type="ARBA" id="ARBA00022723"/>
    </source>
</evidence>
<evidence type="ECO:0000256" key="6">
    <source>
        <dbReference type="RuleBase" id="RU361277"/>
    </source>
</evidence>
<sequence>MRAAVFHLDSRKLALETVPDPTPEAGQVVIKVHRCGICGSDLHLAEGHSISFQDGAIPGHEVSGEVVAVGPGVTRVAIGDRVAVLPYLSCGTCLACRDGDPAGCRNARMFGSRSLGGGYAEYLLTNAIWCVKLPKSLSFEDGALVEPLAVSLRAARASGIKAGDKVLVMGAGAIGLAAAYWARKCGAGKVAISATSTRRENMARAMGADAFITPEEDRTLAEQADDALGGAADIVFECAGVPGSLDEAVSAVKRRGMVAAPGFCWTPDTFTPMRAMLKDVTIRFTNIYDTREFEIAVEALDNGHVEPRAMITNVVDLDATPEAFEELRGRNTQCKVMIRPW</sequence>
<dbReference type="Gene3D" id="3.90.180.10">
    <property type="entry name" value="Medium-chain alcohol dehydrogenases, catalytic domain"/>
    <property type="match status" value="1"/>
</dbReference>
<dbReference type="InterPro" id="IPR013149">
    <property type="entry name" value="ADH-like_C"/>
</dbReference>
<comment type="cofactor">
    <cofactor evidence="1 6">
        <name>Zn(2+)</name>
        <dbReference type="ChEBI" id="CHEBI:29105"/>
    </cofactor>
</comment>
<evidence type="ECO:0000256" key="4">
    <source>
        <dbReference type="ARBA" id="ARBA00022833"/>
    </source>
</evidence>
<dbReference type="GO" id="GO:0008270">
    <property type="term" value="F:zinc ion binding"/>
    <property type="evidence" value="ECO:0007669"/>
    <property type="project" value="InterPro"/>
</dbReference>
<dbReference type="Pfam" id="PF00107">
    <property type="entry name" value="ADH_zinc_N"/>
    <property type="match status" value="1"/>
</dbReference>
<dbReference type="PROSITE" id="PS00059">
    <property type="entry name" value="ADH_ZINC"/>
    <property type="match status" value="1"/>
</dbReference>
<dbReference type="InterPro" id="IPR002328">
    <property type="entry name" value="ADH_Zn_CS"/>
</dbReference>
<dbReference type="GO" id="GO:0016616">
    <property type="term" value="F:oxidoreductase activity, acting on the CH-OH group of donors, NAD or NADP as acceptor"/>
    <property type="evidence" value="ECO:0007669"/>
    <property type="project" value="UniProtKB-ARBA"/>
</dbReference>
<evidence type="ECO:0000256" key="5">
    <source>
        <dbReference type="ARBA" id="ARBA00023002"/>
    </source>
</evidence>
<feature type="domain" description="Enoyl reductase (ER)" evidence="7">
    <location>
        <begin position="10"/>
        <end position="338"/>
    </location>
</feature>
<keyword evidence="5" id="KW-0560">Oxidoreductase</keyword>
<organism evidence="8 9">
    <name type="scientific">Sphingobium wenxiniae (strain DSM 21828 / CGMCC 1.7748 / JZ-1)</name>
    <dbReference type="NCBI Taxonomy" id="595605"/>
    <lineage>
        <taxon>Bacteria</taxon>
        <taxon>Pseudomonadati</taxon>
        <taxon>Pseudomonadota</taxon>
        <taxon>Alphaproteobacteria</taxon>
        <taxon>Sphingomonadales</taxon>
        <taxon>Sphingomonadaceae</taxon>
        <taxon>Sphingobium</taxon>
    </lineage>
</organism>
<proteinExistence type="inferred from homology"/>
<dbReference type="AlphaFoldDB" id="A0A562KEB7"/>
<dbReference type="PANTHER" id="PTHR43161">
    <property type="entry name" value="SORBITOL DEHYDROGENASE"/>
    <property type="match status" value="1"/>
</dbReference>
<keyword evidence="4 6" id="KW-0862">Zinc</keyword>
<dbReference type="SUPFAM" id="SSF50129">
    <property type="entry name" value="GroES-like"/>
    <property type="match status" value="1"/>
</dbReference>
<keyword evidence="3 6" id="KW-0479">Metal-binding</keyword>
<accession>A0A562KEB7</accession>
<keyword evidence="9" id="KW-1185">Reference proteome</keyword>
<dbReference type="Pfam" id="PF08240">
    <property type="entry name" value="ADH_N"/>
    <property type="match status" value="1"/>
</dbReference>